<keyword evidence="5" id="KW-1185">Reference proteome</keyword>
<evidence type="ECO:0000313" key="4">
    <source>
        <dbReference type="EMBL" id="RMI25111.1"/>
    </source>
</evidence>
<dbReference type="GO" id="GO:0016758">
    <property type="term" value="F:hexosyltransferase activity"/>
    <property type="evidence" value="ECO:0007669"/>
    <property type="project" value="TreeGrafter"/>
</dbReference>
<dbReference type="InterPro" id="IPR001296">
    <property type="entry name" value="Glyco_trans_1"/>
</dbReference>
<gene>
    <name evidence="3" type="ORF">D6Z83_03335</name>
    <name evidence="4" type="ORF">EBE87_10925</name>
</gene>
<dbReference type="InParanoid" id="A0A3A9JXW9"/>
<dbReference type="Proteomes" id="UP000278036">
    <property type="component" value="Unassembled WGS sequence"/>
</dbReference>
<evidence type="ECO:0000313" key="6">
    <source>
        <dbReference type="Proteomes" id="UP000278036"/>
    </source>
</evidence>
<dbReference type="Gene3D" id="3.40.50.2000">
    <property type="entry name" value="Glycogen Phosphorylase B"/>
    <property type="match status" value="2"/>
</dbReference>
<proteinExistence type="predicted"/>
<dbReference type="Pfam" id="PF00534">
    <property type="entry name" value="Glycos_transf_1"/>
    <property type="match status" value="1"/>
</dbReference>
<comment type="caution">
    <text evidence="3">The sequence shown here is derived from an EMBL/GenBank/DDBJ whole genome shotgun (WGS) entry which is preliminary data.</text>
</comment>
<evidence type="ECO:0000313" key="5">
    <source>
        <dbReference type="Proteomes" id="UP000274097"/>
    </source>
</evidence>
<evidence type="ECO:0000259" key="2">
    <source>
        <dbReference type="Pfam" id="PF00534"/>
    </source>
</evidence>
<dbReference type="EMBL" id="RFLX01000006">
    <property type="protein sequence ID" value="RMI25111.1"/>
    <property type="molecule type" value="Genomic_DNA"/>
</dbReference>
<evidence type="ECO:0000256" key="1">
    <source>
        <dbReference type="SAM" id="Phobius"/>
    </source>
</evidence>
<reference evidence="3 6" key="1">
    <citation type="submission" date="2018-09" db="EMBL/GenBank/DDBJ databases">
        <title>Roseomonas sp. nov., isolated from feces of Tibetan antelopes in the Qinghai-Tibet plateau, China.</title>
        <authorList>
            <person name="Tian Z."/>
        </authorList>
    </citation>
    <scope>NUCLEOTIDE SEQUENCE [LARGE SCALE GENOMIC DNA]</scope>
    <source>
        <strain evidence="4 5">Z23</strain>
        <strain evidence="3 6">Z24</strain>
    </source>
</reference>
<keyword evidence="1" id="KW-1133">Transmembrane helix</keyword>
<dbReference type="InterPro" id="IPR050194">
    <property type="entry name" value="Glycosyltransferase_grp1"/>
</dbReference>
<dbReference type="EMBL" id="RAQU01000012">
    <property type="protein sequence ID" value="RKK05658.1"/>
    <property type="molecule type" value="Genomic_DNA"/>
</dbReference>
<feature type="transmembrane region" description="Helical" evidence="1">
    <location>
        <begin position="385"/>
        <end position="403"/>
    </location>
</feature>
<accession>A0A3A9JXW9</accession>
<dbReference type="PANTHER" id="PTHR45947:SF3">
    <property type="entry name" value="SULFOQUINOVOSYL TRANSFERASE SQD2"/>
    <property type="match status" value="1"/>
</dbReference>
<keyword evidence="1" id="KW-0472">Membrane</keyword>
<dbReference type="RefSeq" id="WP_120636908.1">
    <property type="nucleotide sequence ID" value="NZ_RAQU01000012.1"/>
</dbReference>
<protein>
    <submittedName>
        <fullName evidence="3 4">Glycosyltransferase</fullName>
    </submittedName>
</protein>
<keyword evidence="1" id="KW-0812">Transmembrane</keyword>
<dbReference type="OrthoDB" id="5443996at2"/>
<dbReference type="FunCoup" id="A0A3A9JXW9">
    <property type="interactions" value="34"/>
</dbReference>
<evidence type="ECO:0000313" key="3">
    <source>
        <dbReference type="EMBL" id="RKK05658.1"/>
    </source>
</evidence>
<name>A0A3A9JXW9_9PROT</name>
<dbReference type="PANTHER" id="PTHR45947">
    <property type="entry name" value="SULFOQUINOVOSYL TRANSFERASE SQD2"/>
    <property type="match status" value="1"/>
</dbReference>
<dbReference type="AlphaFoldDB" id="A0A3A9JXW9"/>
<dbReference type="SUPFAM" id="SSF53756">
    <property type="entry name" value="UDP-Glycosyltransferase/glycogen phosphorylase"/>
    <property type="match status" value="1"/>
</dbReference>
<sequence>MVLAPSRDYLNGAVIEGHEAHDANAPYRVFRLPLLRTIMQQGSLQGLRRLPFILSDLFIRLRVLGLILNLVVFRGVRTVCIGELLSFGWLAKVLRWVPGVSTAVYVHGEEITIADSYDPEHARARRAIMDSDVTIVVSNFTMQAVHDLLGPGHGKQITMIQNGVNKQAFFPAGKPPALVARYGLEGRFTFISVCRLVEKKGVDNAIRAFRGISEADPEARFLVVGSGEDEARLRQIVAEENLTGKVIFAGRVPDHELADHYRLGDVFVMPNRRMPDGDTEGFGLVFLEANRCGLPVVAGRDGGSTDAVQDGLNGLVVDGHSVPAIAAAMRALAEDSALYQRLREGGLRRSDEAGWDEKARAFLRLIGSRNEEAGKLAPTEGQFTLVWLLCLPLVVLALPYLLALRLGGTPRASDA</sequence>
<keyword evidence="3" id="KW-0808">Transferase</keyword>
<organism evidence="3 6">
    <name type="scientific">Teichococcus wenyumeiae</name>
    <dbReference type="NCBI Taxonomy" id="2478470"/>
    <lineage>
        <taxon>Bacteria</taxon>
        <taxon>Pseudomonadati</taxon>
        <taxon>Pseudomonadota</taxon>
        <taxon>Alphaproteobacteria</taxon>
        <taxon>Acetobacterales</taxon>
        <taxon>Roseomonadaceae</taxon>
        <taxon>Roseomonas</taxon>
    </lineage>
</organism>
<dbReference type="Proteomes" id="UP000274097">
    <property type="component" value="Unassembled WGS sequence"/>
</dbReference>
<feature type="domain" description="Glycosyl transferase family 1" evidence="2">
    <location>
        <begin position="185"/>
        <end position="346"/>
    </location>
</feature>